<dbReference type="Proteomes" id="UP000238348">
    <property type="component" value="Chromosome"/>
</dbReference>
<evidence type="ECO:0000313" key="2">
    <source>
        <dbReference type="EMBL" id="AUX41155.1"/>
    </source>
</evidence>
<dbReference type="SUPFAM" id="SSF47240">
    <property type="entry name" value="Ferritin-like"/>
    <property type="match status" value="1"/>
</dbReference>
<dbReference type="CDD" id="cd00657">
    <property type="entry name" value="Ferritin_like"/>
    <property type="match status" value="1"/>
</dbReference>
<proteinExistence type="predicted"/>
<dbReference type="Gene3D" id="1.20.1260.10">
    <property type="match status" value="1"/>
</dbReference>
<protein>
    <recommendedName>
        <fullName evidence="4">Ferritin-like domain-containing protein</fullName>
    </recommendedName>
</protein>
<evidence type="ECO:0008006" key="4">
    <source>
        <dbReference type="Google" id="ProtNLM"/>
    </source>
</evidence>
<dbReference type="OrthoDB" id="5500270at2"/>
<sequence>MTHDPDAKQDGTAGAEQAPRERPSPVARAPLPPASDAVRAEWGRRVEAEYRSAAITQHLTLWLIQMGASPDLIDDGLRIVKDELAHARLSHRVHAVAGGGALPALRRETLGLRSSGDEPLEMAVARAGVEVFCLGETVAVPLFKVLREGCTVPVARRALDRILRDEVRHRDFGWTLLRYLLELPCAPAVRQLCERELQAMFMRLRRSYMPPGGAKRAAISDDDRAWGLMPVARYGEILERAIERDYVPRFGEHGLDAAAAWRRSASAPGRTAAPT</sequence>
<dbReference type="EMBL" id="CP012673">
    <property type="protein sequence ID" value="AUX41155.1"/>
    <property type="molecule type" value="Genomic_DNA"/>
</dbReference>
<accession>A0A2L0EPF2</accession>
<organism evidence="2 3">
    <name type="scientific">Sorangium cellulosum</name>
    <name type="common">Polyangium cellulosum</name>
    <dbReference type="NCBI Taxonomy" id="56"/>
    <lineage>
        <taxon>Bacteria</taxon>
        <taxon>Pseudomonadati</taxon>
        <taxon>Myxococcota</taxon>
        <taxon>Polyangia</taxon>
        <taxon>Polyangiales</taxon>
        <taxon>Polyangiaceae</taxon>
        <taxon>Sorangium</taxon>
    </lineage>
</organism>
<gene>
    <name evidence="2" type="ORF">SOCE26_025620</name>
</gene>
<dbReference type="InterPro" id="IPR009078">
    <property type="entry name" value="Ferritin-like_SF"/>
</dbReference>
<dbReference type="InterPro" id="IPR012347">
    <property type="entry name" value="Ferritin-like"/>
</dbReference>
<evidence type="ECO:0000256" key="1">
    <source>
        <dbReference type="SAM" id="MobiDB-lite"/>
    </source>
</evidence>
<feature type="region of interest" description="Disordered" evidence="1">
    <location>
        <begin position="1"/>
        <end position="37"/>
    </location>
</feature>
<evidence type="ECO:0000313" key="3">
    <source>
        <dbReference type="Proteomes" id="UP000238348"/>
    </source>
</evidence>
<name>A0A2L0EPF2_SORCE</name>
<dbReference type="AlphaFoldDB" id="A0A2L0EPF2"/>
<reference evidence="2 3" key="1">
    <citation type="submission" date="2015-09" db="EMBL/GenBank/DDBJ databases">
        <title>Sorangium comparison.</title>
        <authorList>
            <person name="Zaburannyi N."/>
            <person name="Bunk B."/>
            <person name="Overmann J."/>
            <person name="Mueller R."/>
        </authorList>
    </citation>
    <scope>NUCLEOTIDE SEQUENCE [LARGE SCALE GENOMIC DNA]</scope>
    <source>
        <strain evidence="2 3">So ce26</strain>
    </source>
</reference>
<dbReference type="RefSeq" id="WP_104979064.1">
    <property type="nucleotide sequence ID" value="NZ_CP012673.1"/>
</dbReference>